<gene>
    <name evidence="1" type="ORF">UTRI_10545</name>
</gene>
<evidence type="ECO:0000313" key="2">
    <source>
        <dbReference type="Proteomes" id="UP000324022"/>
    </source>
</evidence>
<dbReference type="OrthoDB" id="2558149at2759"/>
<reference evidence="1 2" key="1">
    <citation type="submission" date="2018-03" db="EMBL/GenBank/DDBJ databases">
        <authorList>
            <person name="Guldener U."/>
        </authorList>
    </citation>
    <scope>NUCLEOTIDE SEQUENCE [LARGE SCALE GENOMIC DNA]</scope>
    <source>
        <strain evidence="1 2">NBRC100155</strain>
    </source>
</reference>
<keyword evidence="2" id="KW-1185">Reference proteome</keyword>
<dbReference type="AlphaFoldDB" id="A0A5C3EAH6"/>
<protein>
    <submittedName>
        <fullName evidence="1">Uncharacterized protein</fullName>
    </submittedName>
</protein>
<name>A0A5C3EAH6_9BASI</name>
<evidence type="ECO:0000313" key="1">
    <source>
        <dbReference type="EMBL" id="SPO27428.1"/>
    </source>
</evidence>
<sequence>MRHTKGAVAGSYVRVWNDDTKLREYHGKLQLVEPELLEKLPRTMPPIEREAGYRIHFPLRESDEERRLINAQIFDGKLEWVDTTSLPRRALDNMKRFALTRNRVLPLKTPFEFEADGGGGVVRSVRMTAHGGLSNRIRSLHGTNLEAKTLFNFWGVPEGRKLDGRRIVYHFGTGFIEPENLDAVNKHLQQLQADFDHFPGKHVLGSIPK</sequence>
<dbReference type="EMBL" id="OOIN01000017">
    <property type="protein sequence ID" value="SPO27428.1"/>
    <property type="molecule type" value="Genomic_DNA"/>
</dbReference>
<accession>A0A5C3EAH6</accession>
<dbReference type="Proteomes" id="UP000324022">
    <property type="component" value="Unassembled WGS sequence"/>
</dbReference>
<organism evidence="1 2">
    <name type="scientific">Ustilago trichophora</name>
    <dbReference type="NCBI Taxonomy" id="86804"/>
    <lineage>
        <taxon>Eukaryota</taxon>
        <taxon>Fungi</taxon>
        <taxon>Dikarya</taxon>
        <taxon>Basidiomycota</taxon>
        <taxon>Ustilaginomycotina</taxon>
        <taxon>Ustilaginomycetes</taxon>
        <taxon>Ustilaginales</taxon>
        <taxon>Ustilaginaceae</taxon>
        <taxon>Ustilago</taxon>
    </lineage>
</organism>
<proteinExistence type="predicted"/>